<protein>
    <recommendedName>
        <fullName evidence="4">HTH luxR-type domain-containing protein</fullName>
    </recommendedName>
</protein>
<dbReference type="Gene3D" id="1.10.10.10">
    <property type="entry name" value="Winged helix-like DNA-binding domain superfamily/Winged helix DNA-binding domain"/>
    <property type="match status" value="1"/>
</dbReference>
<accession>A0A644X4U1</accession>
<organism evidence="5">
    <name type="scientific">bioreactor metagenome</name>
    <dbReference type="NCBI Taxonomy" id="1076179"/>
    <lineage>
        <taxon>unclassified sequences</taxon>
        <taxon>metagenomes</taxon>
        <taxon>ecological metagenomes</taxon>
    </lineage>
</organism>
<evidence type="ECO:0000256" key="2">
    <source>
        <dbReference type="ARBA" id="ARBA00023125"/>
    </source>
</evidence>
<dbReference type="EMBL" id="VSSQ01001794">
    <property type="protein sequence ID" value="MPM11176.1"/>
    <property type="molecule type" value="Genomic_DNA"/>
</dbReference>
<evidence type="ECO:0000256" key="3">
    <source>
        <dbReference type="ARBA" id="ARBA00023163"/>
    </source>
</evidence>
<dbReference type="SUPFAM" id="SSF46894">
    <property type="entry name" value="C-terminal effector domain of the bipartite response regulators"/>
    <property type="match status" value="1"/>
</dbReference>
<keyword evidence="1" id="KW-0805">Transcription regulation</keyword>
<dbReference type="GO" id="GO:0003677">
    <property type="term" value="F:DNA binding"/>
    <property type="evidence" value="ECO:0007669"/>
    <property type="project" value="UniProtKB-KW"/>
</dbReference>
<name>A0A644X4U1_9ZZZZ</name>
<dbReference type="CDD" id="cd06170">
    <property type="entry name" value="LuxR_C_like"/>
    <property type="match status" value="1"/>
</dbReference>
<feature type="domain" description="HTH luxR-type" evidence="4">
    <location>
        <begin position="196"/>
        <end position="261"/>
    </location>
</feature>
<keyword evidence="2" id="KW-0238">DNA-binding</keyword>
<reference evidence="5" key="1">
    <citation type="submission" date="2019-08" db="EMBL/GenBank/DDBJ databases">
        <authorList>
            <person name="Kucharzyk K."/>
            <person name="Murdoch R.W."/>
            <person name="Higgins S."/>
            <person name="Loffler F."/>
        </authorList>
    </citation>
    <scope>NUCLEOTIDE SEQUENCE</scope>
</reference>
<dbReference type="InterPro" id="IPR000792">
    <property type="entry name" value="Tscrpt_reg_LuxR_C"/>
</dbReference>
<dbReference type="PROSITE" id="PS00622">
    <property type="entry name" value="HTH_LUXR_1"/>
    <property type="match status" value="1"/>
</dbReference>
<gene>
    <name evidence="5" type="ORF">SDC9_57515</name>
</gene>
<dbReference type="Gene3D" id="3.30.450.20">
    <property type="entry name" value="PAS domain"/>
    <property type="match status" value="1"/>
</dbReference>
<keyword evidence="3" id="KW-0804">Transcription</keyword>
<dbReference type="Pfam" id="PF00196">
    <property type="entry name" value="GerE"/>
    <property type="match status" value="1"/>
</dbReference>
<dbReference type="PRINTS" id="PR00038">
    <property type="entry name" value="HTHLUXR"/>
</dbReference>
<dbReference type="SMART" id="SM00421">
    <property type="entry name" value="HTH_LUXR"/>
    <property type="match status" value="1"/>
</dbReference>
<dbReference type="PROSITE" id="PS50043">
    <property type="entry name" value="HTH_LUXR_2"/>
    <property type="match status" value="1"/>
</dbReference>
<dbReference type="InterPro" id="IPR016032">
    <property type="entry name" value="Sig_transdc_resp-reg_C-effctor"/>
</dbReference>
<dbReference type="GO" id="GO:0006355">
    <property type="term" value="P:regulation of DNA-templated transcription"/>
    <property type="evidence" value="ECO:0007669"/>
    <property type="project" value="InterPro"/>
</dbReference>
<proteinExistence type="predicted"/>
<evidence type="ECO:0000256" key="1">
    <source>
        <dbReference type="ARBA" id="ARBA00023015"/>
    </source>
</evidence>
<evidence type="ECO:0000259" key="4">
    <source>
        <dbReference type="PROSITE" id="PS50043"/>
    </source>
</evidence>
<dbReference type="PANTHER" id="PTHR44688:SF16">
    <property type="entry name" value="DNA-BINDING TRANSCRIPTIONAL ACTIVATOR DEVR_DOSR"/>
    <property type="match status" value="1"/>
</dbReference>
<dbReference type="InterPro" id="IPR036388">
    <property type="entry name" value="WH-like_DNA-bd_sf"/>
</dbReference>
<dbReference type="AlphaFoldDB" id="A0A644X4U1"/>
<evidence type="ECO:0000313" key="5">
    <source>
        <dbReference type="EMBL" id="MPM11176.1"/>
    </source>
</evidence>
<sequence>MEKDTLATVMNQYAQLLNSQIFDEAELDYSVAEYHKNLLDRLDVTGTSCIAIFDLYRQRHIYMSPGYSNILGLDANLVRTSPELVNTDILMHPDDQMEMTIAGMYFLNIAFQLPAEQKKRSKLIAEYRIKNKNNQYLRVVEQFQAIELDKKGNAWLALCFMDICPNQDISEPFRCKAINYVTGEIMDWTNDKRVSPVNSDDPLSPRENEILGMIASGLISKEIADKLSISVHTVNTHRQRILEKLKADNSREAIFYAQQLGLI</sequence>
<dbReference type="PANTHER" id="PTHR44688">
    <property type="entry name" value="DNA-BINDING TRANSCRIPTIONAL ACTIVATOR DEVR_DOSR"/>
    <property type="match status" value="1"/>
</dbReference>
<comment type="caution">
    <text evidence="5">The sequence shown here is derived from an EMBL/GenBank/DDBJ whole genome shotgun (WGS) entry which is preliminary data.</text>
</comment>